<reference evidence="1 2" key="1">
    <citation type="submission" date="2018-10" db="EMBL/GenBank/DDBJ databases">
        <title>Genome sequencing of Mucilaginibacter sp. HYN0043.</title>
        <authorList>
            <person name="Kim M."/>
            <person name="Yi H."/>
        </authorList>
    </citation>
    <scope>NUCLEOTIDE SEQUENCE [LARGE SCALE GENOMIC DNA]</scope>
    <source>
        <strain evidence="1 2">HYN0043</strain>
    </source>
</reference>
<dbReference type="KEGG" id="muh:HYN43_008040"/>
<dbReference type="EMBL" id="CP032869">
    <property type="protein sequence ID" value="AYL95245.1"/>
    <property type="molecule type" value="Genomic_DNA"/>
</dbReference>
<sequence>MEKHYGQIVEYRVRKNGFCISDLARCTNVNRRSIYNWFNQKKLRSDVILKIGFAIKHDFAQEFPELFESNDFKTIYKLPEPDAQGIAQFDAHEHQNWKNKYLNLLERYNEMLQKETTQV</sequence>
<dbReference type="Proteomes" id="UP000270046">
    <property type="component" value="Chromosome"/>
</dbReference>
<dbReference type="AlphaFoldDB" id="A0A494VVF3"/>
<proteinExistence type="predicted"/>
<organism evidence="1 2">
    <name type="scientific">Mucilaginibacter celer</name>
    <dbReference type="NCBI Taxonomy" id="2305508"/>
    <lineage>
        <taxon>Bacteria</taxon>
        <taxon>Pseudomonadati</taxon>
        <taxon>Bacteroidota</taxon>
        <taxon>Sphingobacteriia</taxon>
        <taxon>Sphingobacteriales</taxon>
        <taxon>Sphingobacteriaceae</taxon>
        <taxon>Mucilaginibacter</taxon>
    </lineage>
</organism>
<dbReference type="RefSeq" id="WP_119408948.1">
    <property type="nucleotide sequence ID" value="NZ_CP032869.1"/>
</dbReference>
<gene>
    <name evidence="1" type="ORF">HYN43_008040</name>
</gene>
<keyword evidence="2" id="KW-1185">Reference proteome</keyword>
<dbReference type="OrthoDB" id="981159at2"/>
<protein>
    <submittedName>
        <fullName evidence="1">Uncharacterized protein</fullName>
    </submittedName>
</protein>
<name>A0A494VVF3_9SPHI</name>
<evidence type="ECO:0000313" key="1">
    <source>
        <dbReference type="EMBL" id="AYL95245.1"/>
    </source>
</evidence>
<evidence type="ECO:0000313" key="2">
    <source>
        <dbReference type="Proteomes" id="UP000270046"/>
    </source>
</evidence>
<accession>A0A494VVF3</accession>